<dbReference type="GO" id="GO:0016020">
    <property type="term" value="C:membrane"/>
    <property type="evidence" value="ECO:0007669"/>
    <property type="project" value="UniProtKB-SubCell"/>
</dbReference>
<feature type="transmembrane region" description="Helical" evidence="5">
    <location>
        <begin position="111"/>
        <end position="132"/>
    </location>
</feature>
<name>A0A6P1E644_LENHI</name>
<dbReference type="GeneID" id="69057210"/>
<feature type="transmembrane region" description="Helical" evidence="5">
    <location>
        <begin position="217"/>
        <end position="238"/>
    </location>
</feature>
<reference evidence="8 9" key="1">
    <citation type="submission" date="2019-12" db="EMBL/GenBank/DDBJ databases">
        <title>Lactobacillus hilgardii FLUB.</title>
        <authorList>
            <person name="Gustaw K."/>
        </authorList>
    </citation>
    <scope>NUCLEOTIDE SEQUENCE [LARGE SCALE GENOMIC DNA]</scope>
    <source>
        <strain evidence="8 9">FLUB</strain>
    </source>
</reference>
<protein>
    <submittedName>
        <fullName evidence="8">Teicoplanin resistance protein VanZ</fullName>
    </submittedName>
</protein>
<evidence type="ECO:0000259" key="6">
    <source>
        <dbReference type="Pfam" id="PF04892"/>
    </source>
</evidence>
<dbReference type="PANTHER" id="PTHR36834">
    <property type="entry name" value="MEMBRANE PROTEIN-RELATED"/>
    <property type="match status" value="1"/>
</dbReference>
<evidence type="ECO:0000256" key="3">
    <source>
        <dbReference type="ARBA" id="ARBA00022989"/>
    </source>
</evidence>
<sequence>MSQYVSVIYTAVILFPFLAILITLPILLVNYHRYGALPKWNIFMLYTFVFYIMCAYFLIILPLPTQSFVNQLKTPTHNFIPFTFIIEFFKYNPFSFFHPGTWLAALKAPTVIQPAFNIFLTIPFGFYLHYYFRRNWKQTFLMSFCLSLFFEVTQYTGLYGIYSRPYRLFDVDDLILNTTGGLLGFWIAGWLGKVLPSRESVQSHTLSHSHSVSAVRRLTALAIDLILMSILSSLIALIIQRHDWVETFMAWFILVIIPEVFFQRSFGMQLVRIRVTNKFGNQAKWYQVILRNVISYGVIGGTFWADSSLLNLTGTAPLSQLSMIHWGIVVTSLVLLFILVDLLIDSFASRHRLFFEHLSGTDTKAKTDHLFS</sequence>
<dbReference type="InterPro" id="IPR021192">
    <property type="entry name" value="UCP031578_Vanz/RDD"/>
</dbReference>
<feature type="domain" description="RDD" evidence="7">
    <location>
        <begin position="213"/>
        <end position="345"/>
    </location>
</feature>
<dbReference type="InterPro" id="IPR006976">
    <property type="entry name" value="VanZ-like"/>
</dbReference>
<keyword evidence="3 5" id="KW-1133">Transmembrane helix</keyword>
<evidence type="ECO:0000313" key="8">
    <source>
        <dbReference type="EMBL" id="QHB51155.1"/>
    </source>
</evidence>
<evidence type="ECO:0000256" key="5">
    <source>
        <dbReference type="SAM" id="Phobius"/>
    </source>
</evidence>
<feature type="transmembrane region" description="Helical" evidence="5">
    <location>
        <begin position="244"/>
        <end position="262"/>
    </location>
</feature>
<evidence type="ECO:0000256" key="1">
    <source>
        <dbReference type="ARBA" id="ARBA00004141"/>
    </source>
</evidence>
<keyword evidence="2 5" id="KW-0812">Transmembrane</keyword>
<evidence type="ECO:0000313" key="9">
    <source>
        <dbReference type="Proteomes" id="UP000465035"/>
    </source>
</evidence>
<feature type="transmembrane region" description="Helical" evidence="5">
    <location>
        <begin position="139"/>
        <end position="162"/>
    </location>
</feature>
<dbReference type="AlphaFoldDB" id="A0A6P1E644"/>
<evidence type="ECO:0000256" key="4">
    <source>
        <dbReference type="ARBA" id="ARBA00023136"/>
    </source>
</evidence>
<feature type="transmembrane region" description="Helical" evidence="5">
    <location>
        <begin position="283"/>
        <end position="304"/>
    </location>
</feature>
<dbReference type="InterPro" id="IPR053150">
    <property type="entry name" value="Teicoplanin_resist-assoc"/>
</dbReference>
<proteinExistence type="predicted"/>
<feature type="domain" description="VanZ-like" evidence="6">
    <location>
        <begin position="48"/>
        <end position="189"/>
    </location>
</feature>
<feature type="transmembrane region" description="Helical" evidence="5">
    <location>
        <begin position="174"/>
        <end position="196"/>
    </location>
</feature>
<comment type="subcellular location">
    <subcellularLocation>
        <location evidence="1">Membrane</location>
        <topology evidence="1">Multi-pass membrane protein</topology>
    </subcellularLocation>
</comment>
<feature type="transmembrane region" description="Helical" evidence="5">
    <location>
        <begin position="43"/>
        <end position="63"/>
    </location>
</feature>
<dbReference type="Pfam" id="PF06271">
    <property type="entry name" value="RDD"/>
    <property type="match status" value="1"/>
</dbReference>
<accession>A0A6P1E644</accession>
<dbReference type="RefSeq" id="WP_003551981.1">
    <property type="nucleotide sequence ID" value="NZ_CABKOL010000106.1"/>
</dbReference>
<dbReference type="Proteomes" id="UP000465035">
    <property type="component" value="Chromosome"/>
</dbReference>
<keyword evidence="4 5" id="KW-0472">Membrane</keyword>
<dbReference type="InterPro" id="IPR010432">
    <property type="entry name" value="RDD"/>
</dbReference>
<feature type="transmembrane region" description="Helical" evidence="5">
    <location>
        <begin position="324"/>
        <end position="344"/>
    </location>
</feature>
<organism evidence="8 9">
    <name type="scientific">Lentilactobacillus hilgardii</name>
    <name type="common">Lactobacillus hilgardii</name>
    <dbReference type="NCBI Taxonomy" id="1588"/>
    <lineage>
        <taxon>Bacteria</taxon>
        <taxon>Bacillati</taxon>
        <taxon>Bacillota</taxon>
        <taxon>Bacilli</taxon>
        <taxon>Lactobacillales</taxon>
        <taxon>Lactobacillaceae</taxon>
        <taxon>Lentilactobacillus</taxon>
    </lineage>
</organism>
<dbReference type="PANTHER" id="PTHR36834:SF1">
    <property type="entry name" value="INTEGRAL MEMBRANE PROTEIN"/>
    <property type="match status" value="1"/>
</dbReference>
<evidence type="ECO:0000256" key="2">
    <source>
        <dbReference type="ARBA" id="ARBA00022692"/>
    </source>
</evidence>
<dbReference type="Pfam" id="PF04892">
    <property type="entry name" value="VanZ"/>
    <property type="match status" value="1"/>
</dbReference>
<gene>
    <name evidence="8" type="ORF">GQR93_02410</name>
</gene>
<dbReference type="EMBL" id="CP047121">
    <property type="protein sequence ID" value="QHB51155.1"/>
    <property type="molecule type" value="Genomic_DNA"/>
</dbReference>
<feature type="transmembrane region" description="Helical" evidence="5">
    <location>
        <begin position="6"/>
        <end position="31"/>
    </location>
</feature>
<evidence type="ECO:0000259" key="7">
    <source>
        <dbReference type="Pfam" id="PF06271"/>
    </source>
</evidence>
<dbReference type="PIRSF" id="PIRSF031578">
    <property type="entry name" value="Uncharacterised_Vanz_RDD-cont"/>
    <property type="match status" value="1"/>
</dbReference>